<reference evidence="8 9" key="1">
    <citation type="submission" date="2015-04" db="EMBL/GenBank/DDBJ databases">
        <title>Draft Genome Sequence of the Novel Agar-Digesting Marine Bacterium Q1.</title>
        <authorList>
            <person name="Li Y."/>
            <person name="Li D."/>
            <person name="Chen G."/>
            <person name="Du Z."/>
        </authorList>
    </citation>
    <scope>NUCLEOTIDE SEQUENCE [LARGE SCALE GENOMIC DNA]</scope>
    <source>
        <strain evidence="8 9">Q1</strain>
    </source>
</reference>
<comment type="similarity">
    <text evidence="1 7">Belongs to the methyltransferase superfamily. RsmH family.</text>
</comment>
<comment type="subcellular location">
    <subcellularLocation>
        <location evidence="7">Cytoplasm</location>
    </subcellularLocation>
</comment>
<dbReference type="Pfam" id="PF01795">
    <property type="entry name" value="Methyltransf_5"/>
    <property type="match status" value="1"/>
</dbReference>
<dbReference type="HAMAP" id="MF_01007">
    <property type="entry name" value="16SrRNA_methyltr_H"/>
    <property type="match status" value="1"/>
</dbReference>
<dbReference type="InterPro" id="IPR023397">
    <property type="entry name" value="SAM-dep_MeTrfase_MraW_recog"/>
</dbReference>
<dbReference type="Gene3D" id="1.10.150.170">
    <property type="entry name" value="Putative methyltransferase TM0872, insert domain"/>
    <property type="match status" value="1"/>
</dbReference>
<feature type="binding site" evidence="7">
    <location>
        <position position="102"/>
    </location>
    <ligand>
        <name>S-adenosyl-L-methionine</name>
        <dbReference type="ChEBI" id="CHEBI:59789"/>
    </ligand>
</feature>
<dbReference type="EMBL" id="LAZL01000010">
    <property type="protein sequence ID" value="KMT65631.1"/>
    <property type="molecule type" value="Genomic_DNA"/>
</dbReference>
<comment type="function">
    <text evidence="7">Specifically methylates the N4 position of cytidine in position 1402 (C1402) of 16S rRNA.</text>
</comment>
<accession>A0A0J8JM30</accession>
<evidence type="ECO:0000256" key="1">
    <source>
        <dbReference type="ARBA" id="ARBA00010396"/>
    </source>
</evidence>
<dbReference type="GO" id="GO:0071424">
    <property type="term" value="F:rRNA (cytosine-N4-)-methyltransferase activity"/>
    <property type="evidence" value="ECO:0007669"/>
    <property type="project" value="UniProtKB-UniRule"/>
</dbReference>
<dbReference type="NCBIfam" id="TIGR00006">
    <property type="entry name" value="16S rRNA (cytosine(1402)-N(4))-methyltransferase RsmH"/>
    <property type="match status" value="1"/>
</dbReference>
<dbReference type="RefSeq" id="WP_048691446.1">
    <property type="nucleotide sequence ID" value="NZ_KQ130487.1"/>
</dbReference>
<comment type="caution">
    <text evidence="8">The sequence shown here is derived from an EMBL/GenBank/DDBJ whole genome shotgun (WGS) entry which is preliminary data.</text>
</comment>
<gene>
    <name evidence="7" type="primary">rsmH</name>
    <name evidence="8" type="ORF">XM47_08005</name>
</gene>
<evidence type="ECO:0000256" key="7">
    <source>
        <dbReference type="HAMAP-Rule" id="MF_01007"/>
    </source>
</evidence>
<dbReference type="PATRIC" id="fig|1513271.3.peg.1634"/>
<evidence type="ECO:0000256" key="4">
    <source>
        <dbReference type="ARBA" id="ARBA00022603"/>
    </source>
</evidence>
<dbReference type="InterPro" id="IPR002903">
    <property type="entry name" value="RsmH"/>
</dbReference>
<dbReference type="SUPFAM" id="SSF53335">
    <property type="entry name" value="S-adenosyl-L-methionine-dependent methyltransferases"/>
    <property type="match status" value="1"/>
</dbReference>
<evidence type="ECO:0000313" key="9">
    <source>
        <dbReference type="Proteomes" id="UP000037600"/>
    </source>
</evidence>
<dbReference type="FunFam" id="1.10.150.170:FF:000001">
    <property type="entry name" value="Ribosomal RNA small subunit methyltransferase H"/>
    <property type="match status" value="1"/>
</dbReference>
<evidence type="ECO:0000256" key="6">
    <source>
        <dbReference type="ARBA" id="ARBA00022691"/>
    </source>
</evidence>
<keyword evidence="5 7" id="KW-0808">Transferase</keyword>
<dbReference type="Gene3D" id="3.40.50.150">
    <property type="entry name" value="Vaccinia Virus protein VP39"/>
    <property type="match status" value="1"/>
</dbReference>
<evidence type="ECO:0000256" key="3">
    <source>
        <dbReference type="ARBA" id="ARBA00022552"/>
    </source>
</evidence>
<name>A0A0J8JM30_9ALTE</name>
<evidence type="ECO:0000313" key="8">
    <source>
        <dbReference type="EMBL" id="KMT65631.1"/>
    </source>
</evidence>
<dbReference type="AlphaFoldDB" id="A0A0J8JM30"/>
<keyword evidence="3 7" id="KW-0698">rRNA processing</keyword>
<evidence type="ECO:0000256" key="2">
    <source>
        <dbReference type="ARBA" id="ARBA00022490"/>
    </source>
</evidence>
<feature type="binding site" evidence="7">
    <location>
        <position position="109"/>
    </location>
    <ligand>
        <name>S-adenosyl-L-methionine</name>
        <dbReference type="ChEBI" id="CHEBI:59789"/>
    </ligand>
</feature>
<dbReference type="STRING" id="1513271.XM47_08005"/>
<feature type="binding site" evidence="7">
    <location>
        <position position="80"/>
    </location>
    <ligand>
        <name>S-adenosyl-L-methionine</name>
        <dbReference type="ChEBI" id="CHEBI:59789"/>
    </ligand>
</feature>
<dbReference type="PANTHER" id="PTHR11265:SF0">
    <property type="entry name" value="12S RRNA N4-METHYLCYTIDINE METHYLTRANSFERASE"/>
    <property type="match status" value="1"/>
</dbReference>
<feature type="binding site" evidence="7">
    <location>
        <begin position="35"/>
        <end position="37"/>
    </location>
    <ligand>
        <name>S-adenosyl-L-methionine</name>
        <dbReference type="ChEBI" id="CHEBI:59789"/>
    </ligand>
</feature>
<dbReference type="OrthoDB" id="9806637at2"/>
<dbReference type="SUPFAM" id="SSF81799">
    <property type="entry name" value="Putative methyltransferase TM0872, insert domain"/>
    <property type="match status" value="1"/>
</dbReference>
<dbReference type="Proteomes" id="UP000037600">
    <property type="component" value="Unassembled WGS sequence"/>
</dbReference>
<dbReference type="GO" id="GO:0005737">
    <property type="term" value="C:cytoplasm"/>
    <property type="evidence" value="ECO:0007669"/>
    <property type="project" value="UniProtKB-SubCell"/>
</dbReference>
<evidence type="ECO:0000256" key="5">
    <source>
        <dbReference type="ARBA" id="ARBA00022679"/>
    </source>
</evidence>
<dbReference type="PIRSF" id="PIRSF004486">
    <property type="entry name" value="MraW"/>
    <property type="match status" value="1"/>
</dbReference>
<sequence>MQSESGHISVLLNESVDALAIKPDGIYVDCTFGRGGHSRKILNQLNENGRLFAIDQDPAAVAWAKQHFSDSNFELIQGNFRYLNDYMEQRGLVGQVDGVLLDLGVSSPQLDEAERGFSFLRDGPLDMRMNPEVGISAAEWLQTTKKEDIAFVLKEYGEERFARLIASAIVMDRETKPFTRTSDLSGLLERIIKKKEPGKHPATRTFQAIRIEVNGELDAAKEALEAAVNVLKNGGRISVISFHSLEDRIVKRFFNTESKAKPVPKGLPITDEQLSKDIRLKTVGKAIKPSAQEVEDNKRSRSSVLRIAERVNR</sequence>
<keyword evidence="2 7" id="KW-0963">Cytoplasm</keyword>
<dbReference type="GO" id="GO:0070475">
    <property type="term" value="P:rRNA base methylation"/>
    <property type="evidence" value="ECO:0007669"/>
    <property type="project" value="UniProtKB-UniRule"/>
</dbReference>
<keyword evidence="4 7" id="KW-0489">Methyltransferase</keyword>
<organism evidence="8 9">
    <name type="scientific">Catenovulum maritimum</name>
    <dbReference type="NCBI Taxonomy" id="1513271"/>
    <lineage>
        <taxon>Bacteria</taxon>
        <taxon>Pseudomonadati</taxon>
        <taxon>Pseudomonadota</taxon>
        <taxon>Gammaproteobacteria</taxon>
        <taxon>Alteromonadales</taxon>
        <taxon>Alteromonadaceae</taxon>
        <taxon>Catenovulum</taxon>
    </lineage>
</organism>
<feature type="binding site" evidence="7">
    <location>
        <position position="55"/>
    </location>
    <ligand>
        <name>S-adenosyl-L-methionine</name>
        <dbReference type="ChEBI" id="CHEBI:59789"/>
    </ligand>
</feature>
<dbReference type="PANTHER" id="PTHR11265">
    <property type="entry name" value="S-ADENOSYL-METHYLTRANSFERASE MRAW"/>
    <property type="match status" value="1"/>
</dbReference>
<keyword evidence="6 7" id="KW-0949">S-adenosyl-L-methionine</keyword>
<comment type="catalytic activity">
    <reaction evidence="7">
        <text>cytidine(1402) in 16S rRNA + S-adenosyl-L-methionine = N(4)-methylcytidine(1402) in 16S rRNA + S-adenosyl-L-homocysteine + H(+)</text>
        <dbReference type="Rhea" id="RHEA:42928"/>
        <dbReference type="Rhea" id="RHEA-COMP:10286"/>
        <dbReference type="Rhea" id="RHEA-COMP:10287"/>
        <dbReference type="ChEBI" id="CHEBI:15378"/>
        <dbReference type="ChEBI" id="CHEBI:57856"/>
        <dbReference type="ChEBI" id="CHEBI:59789"/>
        <dbReference type="ChEBI" id="CHEBI:74506"/>
        <dbReference type="ChEBI" id="CHEBI:82748"/>
        <dbReference type="EC" id="2.1.1.199"/>
    </reaction>
</comment>
<protein>
    <recommendedName>
        <fullName evidence="7">Ribosomal RNA small subunit methyltransferase H</fullName>
        <ecNumber evidence="7">2.1.1.199</ecNumber>
    </recommendedName>
    <alternativeName>
        <fullName evidence="7">16S rRNA m(4)C1402 methyltransferase</fullName>
    </alternativeName>
    <alternativeName>
        <fullName evidence="7">rRNA (cytosine-N(4)-)-methyltransferase RsmH</fullName>
    </alternativeName>
</protein>
<dbReference type="EC" id="2.1.1.199" evidence="7"/>
<keyword evidence="9" id="KW-1185">Reference proteome</keyword>
<dbReference type="InterPro" id="IPR029063">
    <property type="entry name" value="SAM-dependent_MTases_sf"/>
</dbReference>
<proteinExistence type="inferred from homology"/>